<organism evidence="10 11">
    <name type="scientific">Spirosoma linguale (strain ATCC 33905 / DSM 74 / LMG 10896 / Claus 1)</name>
    <dbReference type="NCBI Taxonomy" id="504472"/>
    <lineage>
        <taxon>Bacteria</taxon>
        <taxon>Pseudomonadati</taxon>
        <taxon>Bacteroidota</taxon>
        <taxon>Cytophagia</taxon>
        <taxon>Cytophagales</taxon>
        <taxon>Cytophagaceae</taxon>
        <taxon>Spirosoma</taxon>
    </lineage>
</organism>
<dbReference type="PANTHER" id="PTHR23502:SF132">
    <property type="entry name" value="POLYAMINE TRANSPORTER 2-RELATED"/>
    <property type="match status" value="1"/>
</dbReference>
<evidence type="ECO:0000313" key="11">
    <source>
        <dbReference type="Proteomes" id="UP000002028"/>
    </source>
</evidence>
<feature type="transmembrane region" description="Helical" evidence="8">
    <location>
        <begin position="133"/>
        <end position="155"/>
    </location>
</feature>
<evidence type="ECO:0000313" key="10">
    <source>
        <dbReference type="EMBL" id="ADB40124.1"/>
    </source>
</evidence>
<keyword evidence="6 8" id="KW-1133">Transmembrane helix</keyword>
<keyword evidence="3" id="KW-0813">Transport</keyword>
<dbReference type="eggNOG" id="COG2814">
    <property type="taxonomic scope" value="Bacteria"/>
</dbReference>
<dbReference type="InterPro" id="IPR004812">
    <property type="entry name" value="Efflux_drug-R_Bcr/CmlA"/>
</dbReference>
<name>D2QJS8_SPILD</name>
<feature type="domain" description="Major facilitator superfamily (MFS) profile" evidence="9">
    <location>
        <begin position="9"/>
        <end position="394"/>
    </location>
</feature>
<feature type="transmembrane region" description="Helical" evidence="8">
    <location>
        <begin position="369"/>
        <end position="387"/>
    </location>
</feature>
<dbReference type="GO" id="GO:1990961">
    <property type="term" value="P:xenobiotic detoxification by transmembrane export across the plasma membrane"/>
    <property type="evidence" value="ECO:0007669"/>
    <property type="project" value="InterPro"/>
</dbReference>
<reference evidence="10 11" key="1">
    <citation type="journal article" date="2010" name="Stand. Genomic Sci.">
        <title>Complete genome sequence of Spirosoma linguale type strain (1).</title>
        <authorList>
            <person name="Lail K."/>
            <person name="Sikorski J."/>
            <person name="Saunders E."/>
            <person name="Lapidus A."/>
            <person name="Glavina Del Rio T."/>
            <person name="Copeland A."/>
            <person name="Tice H."/>
            <person name="Cheng J.-F."/>
            <person name="Lucas S."/>
            <person name="Nolan M."/>
            <person name="Bruce D."/>
            <person name="Goodwin L."/>
            <person name="Pitluck S."/>
            <person name="Ivanova N."/>
            <person name="Mavromatis K."/>
            <person name="Ovchinnikova G."/>
            <person name="Pati A."/>
            <person name="Chen A."/>
            <person name="Palaniappan K."/>
            <person name="Land M."/>
            <person name="Hauser L."/>
            <person name="Chang Y.-J."/>
            <person name="Jeffries C.D."/>
            <person name="Chain P."/>
            <person name="Brettin T."/>
            <person name="Detter J.C."/>
            <person name="Schuetze A."/>
            <person name="Rohde M."/>
            <person name="Tindall B.J."/>
            <person name="Goeker M."/>
            <person name="Bristow J."/>
            <person name="Eisen J.A."/>
            <person name="Markowitz V."/>
            <person name="Hugenholtz P."/>
            <person name="Kyrpides N.C."/>
            <person name="Klenk H.-P."/>
            <person name="Chen F."/>
        </authorList>
    </citation>
    <scope>NUCLEOTIDE SEQUENCE [LARGE SCALE GENOMIC DNA]</scope>
    <source>
        <strain evidence="11">ATCC 33905 / DSM 74 / LMG 10896 / Claus 1</strain>
    </source>
</reference>
<dbReference type="InterPro" id="IPR020846">
    <property type="entry name" value="MFS_dom"/>
</dbReference>
<dbReference type="SUPFAM" id="SSF103473">
    <property type="entry name" value="MFS general substrate transporter"/>
    <property type="match status" value="1"/>
</dbReference>
<dbReference type="HOGENOM" id="CLU_001265_47_1_10"/>
<evidence type="ECO:0000256" key="7">
    <source>
        <dbReference type="ARBA" id="ARBA00023136"/>
    </source>
</evidence>
<gene>
    <name evidence="10" type="ordered locus">Slin_4137</name>
</gene>
<comment type="similarity">
    <text evidence="2">Belongs to the major facilitator superfamily. Bcr/CmlA family.</text>
</comment>
<evidence type="ECO:0000256" key="6">
    <source>
        <dbReference type="ARBA" id="ARBA00022989"/>
    </source>
</evidence>
<feature type="transmembrane region" description="Helical" evidence="8">
    <location>
        <begin position="161"/>
        <end position="183"/>
    </location>
</feature>
<dbReference type="GO" id="GO:0042910">
    <property type="term" value="F:xenobiotic transmembrane transporter activity"/>
    <property type="evidence" value="ECO:0007669"/>
    <property type="project" value="InterPro"/>
</dbReference>
<dbReference type="NCBIfam" id="TIGR00710">
    <property type="entry name" value="efflux_Bcr_CflA"/>
    <property type="match status" value="1"/>
</dbReference>
<dbReference type="InterPro" id="IPR011701">
    <property type="entry name" value="MFS"/>
</dbReference>
<evidence type="ECO:0000256" key="1">
    <source>
        <dbReference type="ARBA" id="ARBA00004651"/>
    </source>
</evidence>
<feature type="transmembrane region" description="Helical" evidence="8">
    <location>
        <begin position="343"/>
        <end position="363"/>
    </location>
</feature>
<sequence length="409" mass="43498">MSKKTYFFLILILGSLTALGPFSIDMYLPGFPAIAKDLHTTAAKVSLSLSGYFIGISLGQLLYGPLLDRFGRKPPLYAGLIVYILAAAGCALATSIDGLILMRVIQAIGSCAAAVASVAMVRDLFPVKDNAKVFSLLLLVVGASPMIAPTVGGYVTAAWGWQAVFVILMGMGVAILLAVFLWLPASYAPDRSISLKPRPILRNFWQVLKDPQFYTYAFTGAIAFSGLFAYVSGSPILFMEVFHTSGKEYGWIFAFLSVGFIGSSQINTLLLRKYKSEQVVFAALAGQVLVALVFLTVALSGLLTLPITLVFLFLFLCCIGFTNPNAAALSLAPFTRNGGSASALMGAVQMGMGTLISVIMSLFEVPSAIPMVMAMAGSSTLALLVLLTGRRRITAPVEVQSESEAALLH</sequence>
<feature type="transmembrane region" description="Helical" evidence="8">
    <location>
        <begin position="213"/>
        <end position="231"/>
    </location>
</feature>
<dbReference type="CDD" id="cd17320">
    <property type="entry name" value="MFS_MdfA_MDR_like"/>
    <property type="match status" value="1"/>
</dbReference>
<dbReference type="GO" id="GO:0005886">
    <property type="term" value="C:plasma membrane"/>
    <property type="evidence" value="ECO:0007669"/>
    <property type="project" value="UniProtKB-SubCell"/>
</dbReference>
<protein>
    <submittedName>
        <fullName evidence="10">Drug resistance transporter, Bcr/CflA subfamily</fullName>
    </submittedName>
</protein>
<keyword evidence="11" id="KW-1185">Reference proteome</keyword>
<feature type="transmembrane region" description="Helical" evidence="8">
    <location>
        <begin position="309"/>
        <end position="331"/>
    </location>
</feature>
<dbReference type="PANTHER" id="PTHR23502">
    <property type="entry name" value="MAJOR FACILITATOR SUPERFAMILY"/>
    <property type="match status" value="1"/>
</dbReference>
<evidence type="ECO:0000256" key="4">
    <source>
        <dbReference type="ARBA" id="ARBA00022475"/>
    </source>
</evidence>
<dbReference type="EMBL" id="CP001769">
    <property type="protein sequence ID" value="ADB40124.1"/>
    <property type="molecule type" value="Genomic_DNA"/>
</dbReference>
<evidence type="ECO:0000259" key="9">
    <source>
        <dbReference type="PROSITE" id="PS50850"/>
    </source>
</evidence>
<dbReference type="GO" id="GO:0015385">
    <property type="term" value="F:sodium:proton antiporter activity"/>
    <property type="evidence" value="ECO:0007669"/>
    <property type="project" value="TreeGrafter"/>
</dbReference>
<feature type="transmembrane region" description="Helical" evidence="8">
    <location>
        <begin position="45"/>
        <end position="64"/>
    </location>
</feature>
<feature type="transmembrane region" description="Helical" evidence="8">
    <location>
        <begin position="279"/>
        <end position="303"/>
    </location>
</feature>
<feature type="transmembrane region" description="Helical" evidence="8">
    <location>
        <begin position="100"/>
        <end position="121"/>
    </location>
</feature>
<feature type="transmembrane region" description="Helical" evidence="8">
    <location>
        <begin position="76"/>
        <end position="94"/>
    </location>
</feature>
<evidence type="ECO:0000256" key="3">
    <source>
        <dbReference type="ARBA" id="ARBA00022448"/>
    </source>
</evidence>
<keyword evidence="4" id="KW-1003">Cell membrane</keyword>
<dbReference type="PROSITE" id="PS50850">
    <property type="entry name" value="MFS"/>
    <property type="match status" value="1"/>
</dbReference>
<feature type="transmembrane region" description="Helical" evidence="8">
    <location>
        <begin position="251"/>
        <end position="272"/>
    </location>
</feature>
<dbReference type="RefSeq" id="WP_012928634.1">
    <property type="nucleotide sequence ID" value="NC_013730.1"/>
</dbReference>
<dbReference type="AlphaFoldDB" id="D2QJS8"/>
<dbReference type="FunFam" id="1.20.1720.10:FF:000005">
    <property type="entry name" value="Bcr/CflA family efflux transporter"/>
    <property type="match status" value="1"/>
</dbReference>
<accession>D2QJS8</accession>
<keyword evidence="5 8" id="KW-0812">Transmembrane</keyword>
<dbReference type="Pfam" id="PF07690">
    <property type="entry name" value="MFS_1"/>
    <property type="match status" value="1"/>
</dbReference>
<evidence type="ECO:0000256" key="5">
    <source>
        <dbReference type="ARBA" id="ARBA00022692"/>
    </source>
</evidence>
<dbReference type="KEGG" id="sli:Slin_4137"/>
<evidence type="ECO:0000256" key="8">
    <source>
        <dbReference type="SAM" id="Phobius"/>
    </source>
</evidence>
<evidence type="ECO:0000256" key="2">
    <source>
        <dbReference type="ARBA" id="ARBA00006236"/>
    </source>
</evidence>
<dbReference type="InterPro" id="IPR036259">
    <property type="entry name" value="MFS_trans_sf"/>
</dbReference>
<keyword evidence="7 8" id="KW-0472">Membrane</keyword>
<proteinExistence type="inferred from homology"/>
<dbReference type="Gene3D" id="1.20.1720.10">
    <property type="entry name" value="Multidrug resistance protein D"/>
    <property type="match status" value="1"/>
</dbReference>
<dbReference type="Proteomes" id="UP000002028">
    <property type="component" value="Chromosome"/>
</dbReference>
<comment type="subcellular location">
    <subcellularLocation>
        <location evidence="1">Cell membrane</location>
        <topology evidence="1">Multi-pass membrane protein</topology>
    </subcellularLocation>
</comment>